<dbReference type="AlphaFoldDB" id="A0A7I8INX2"/>
<dbReference type="Proteomes" id="UP001189122">
    <property type="component" value="Unassembled WGS sequence"/>
</dbReference>
<dbReference type="EMBL" id="LR743591">
    <property type="protein sequence ID" value="CAA2619105.1"/>
    <property type="molecule type" value="Genomic_DNA"/>
</dbReference>
<evidence type="ECO:0000256" key="2">
    <source>
        <dbReference type="ARBA" id="ARBA00022692"/>
    </source>
</evidence>
<dbReference type="PANTHER" id="PTHR46854:SF1">
    <property type="entry name" value="5'-ADENYLYLSULFATE REDUCTASE-LIKE 4-RELATED"/>
    <property type="match status" value="1"/>
</dbReference>
<keyword evidence="2 7" id="KW-0812">Transmembrane</keyword>
<evidence type="ECO:0000256" key="3">
    <source>
        <dbReference type="ARBA" id="ARBA00022729"/>
    </source>
</evidence>
<proteinExistence type="predicted"/>
<reference evidence="9 10" key="1">
    <citation type="submission" date="2019-12" db="EMBL/GenBank/DDBJ databases">
        <authorList>
            <person name="Scholz U."/>
            <person name="Mascher M."/>
            <person name="Fiebig A."/>
        </authorList>
    </citation>
    <scope>NUCLEOTIDE SEQUENCE</scope>
</reference>
<evidence type="ECO:0000256" key="7">
    <source>
        <dbReference type="SAM" id="Phobius"/>
    </source>
</evidence>
<dbReference type="SUPFAM" id="SSF52833">
    <property type="entry name" value="Thioredoxin-like"/>
    <property type="match status" value="1"/>
</dbReference>
<feature type="domain" description="Thioredoxin" evidence="8">
    <location>
        <begin position="37"/>
        <end position="162"/>
    </location>
</feature>
<protein>
    <recommendedName>
        <fullName evidence="8">Thioredoxin domain-containing protein</fullName>
    </recommendedName>
</protein>
<dbReference type="PANTHER" id="PTHR46854">
    <property type="entry name" value="5'-ADENYLYLSULFATE REDUCTASE-LIKE 4-RELATED"/>
    <property type="match status" value="1"/>
</dbReference>
<keyword evidence="10" id="KW-1185">Reference proteome</keyword>
<dbReference type="InterPro" id="IPR044606">
    <property type="entry name" value="APRL4/6"/>
</dbReference>
<keyword evidence="5 7" id="KW-0472">Membrane</keyword>
<dbReference type="Pfam" id="PF00085">
    <property type="entry name" value="Thioredoxin"/>
    <property type="match status" value="1"/>
</dbReference>
<feature type="transmembrane region" description="Helical" evidence="7">
    <location>
        <begin position="210"/>
        <end position="231"/>
    </location>
</feature>
<dbReference type="CDD" id="cd02999">
    <property type="entry name" value="PDI_a_ERp44_like"/>
    <property type="match status" value="1"/>
</dbReference>
<evidence type="ECO:0000256" key="6">
    <source>
        <dbReference type="ARBA" id="ARBA00023180"/>
    </source>
</evidence>
<dbReference type="EMBL" id="CACRZD030000004">
    <property type="protein sequence ID" value="CAA6658831.1"/>
    <property type="molecule type" value="Genomic_DNA"/>
</dbReference>
<dbReference type="Gene3D" id="3.40.30.10">
    <property type="entry name" value="Glutaredoxin"/>
    <property type="match status" value="1"/>
</dbReference>
<dbReference type="InterPro" id="IPR013766">
    <property type="entry name" value="Thioredoxin_domain"/>
</dbReference>
<sequence>MAARAWGGSGGREGDLRGRAAVAAVCPIEPAAESFLSGLRDWCPSWYSPRFGGSVADLAGVTEEATLQQALSIVQKNKNDYVALLFYASWCPFSRACKPNFNALSLLFPSIRHFAFEESVIRPRYGVHGFPTLFLINSTMRVRYHGSRAVASLIAFYNDVTGIPLRPLDLASLERLLRAPINGRPKDVELENCPFSWARSPERFFQEDTYLALAAAFVVCRVVYLLLPSVLGCGRRAWRRHGGVARFASLWDGSRMAFAKLSLNPCRRRDLQEGAMNAKIWASKSLVPVTMGEPSSVRRAHSGFQRT</sequence>
<keyword evidence="6" id="KW-0325">Glycoprotein</keyword>
<gene>
    <name evidence="9" type="ORF">SI7747_04005272</name>
</gene>
<evidence type="ECO:0000313" key="9">
    <source>
        <dbReference type="EMBL" id="CAA2619105.1"/>
    </source>
</evidence>
<comment type="subcellular location">
    <subcellularLocation>
        <location evidence="1">Membrane</location>
        <topology evidence="1">Single-pass membrane protein</topology>
    </subcellularLocation>
</comment>
<evidence type="ECO:0000256" key="4">
    <source>
        <dbReference type="ARBA" id="ARBA00022989"/>
    </source>
</evidence>
<evidence type="ECO:0000259" key="8">
    <source>
        <dbReference type="PROSITE" id="PS51352"/>
    </source>
</evidence>
<evidence type="ECO:0000256" key="5">
    <source>
        <dbReference type="ARBA" id="ARBA00023136"/>
    </source>
</evidence>
<dbReference type="GO" id="GO:0016020">
    <property type="term" value="C:membrane"/>
    <property type="evidence" value="ECO:0007669"/>
    <property type="project" value="UniProtKB-SubCell"/>
</dbReference>
<dbReference type="InterPro" id="IPR036249">
    <property type="entry name" value="Thioredoxin-like_sf"/>
</dbReference>
<accession>A0A7I8INX2</accession>
<evidence type="ECO:0000256" key="1">
    <source>
        <dbReference type="ARBA" id="ARBA00004167"/>
    </source>
</evidence>
<keyword evidence="4 7" id="KW-1133">Transmembrane helix</keyword>
<organism evidence="9">
    <name type="scientific">Spirodela intermedia</name>
    <name type="common">Intermediate duckweed</name>
    <dbReference type="NCBI Taxonomy" id="51605"/>
    <lineage>
        <taxon>Eukaryota</taxon>
        <taxon>Viridiplantae</taxon>
        <taxon>Streptophyta</taxon>
        <taxon>Embryophyta</taxon>
        <taxon>Tracheophyta</taxon>
        <taxon>Spermatophyta</taxon>
        <taxon>Magnoliopsida</taxon>
        <taxon>Liliopsida</taxon>
        <taxon>Araceae</taxon>
        <taxon>Lemnoideae</taxon>
        <taxon>Spirodela</taxon>
    </lineage>
</organism>
<keyword evidence="3" id="KW-0732">Signal</keyword>
<name>A0A7I8INX2_SPIIN</name>
<evidence type="ECO:0000313" key="10">
    <source>
        <dbReference type="Proteomes" id="UP001189122"/>
    </source>
</evidence>
<dbReference type="PROSITE" id="PS51352">
    <property type="entry name" value="THIOREDOXIN_2"/>
    <property type="match status" value="1"/>
</dbReference>